<dbReference type="Gramene" id="PRQ47273">
    <property type="protein sequence ID" value="PRQ47273"/>
    <property type="gene ID" value="RchiOBHm_Chr2g0097901"/>
</dbReference>
<dbReference type="AlphaFoldDB" id="A0A2P6RLI9"/>
<dbReference type="Proteomes" id="UP000238479">
    <property type="component" value="Chromosome 2"/>
</dbReference>
<name>A0A2P6RLI9_ROSCH</name>
<keyword evidence="2" id="KW-1185">Reference proteome</keyword>
<evidence type="ECO:0000313" key="2">
    <source>
        <dbReference type="Proteomes" id="UP000238479"/>
    </source>
</evidence>
<comment type="caution">
    <text evidence="1">The sequence shown here is derived from an EMBL/GenBank/DDBJ whole genome shotgun (WGS) entry which is preliminary data.</text>
</comment>
<sequence>MLKRRWGGCVDWLWLRDESGSAGSMCAGGVVTRCAMETVTLMATSGGSDDVFGSWCWCFAGRQGYLSYCVATCAICDFGVRQHMISGYG</sequence>
<protein>
    <submittedName>
        <fullName evidence="1">Uncharacterized protein</fullName>
    </submittedName>
</protein>
<dbReference type="EMBL" id="PDCK01000040">
    <property type="protein sequence ID" value="PRQ47273.1"/>
    <property type="molecule type" value="Genomic_DNA"/>
</dbReference>
<evidence type="ECO:0000313" key="1">
    <source>
        <dbReference type="EMBL" id="PRQ47273.1"/>
    </source>
</evidence>
<reference evidence="1 2" key="1">
    <citation type="journal article" date="2018" name="Nat. Genet.">
        <title>The Rosa genome provides new insights in the design of modern roses.</title>
        <authorList>
            <person name="Bendahmane M."/>
        </authorList>
    </citation>
    <scope>NUCLEOTIDE SEQUENCE [LARGE SCALE GENOMIC DNA]</scope>
    <source>
        <strain evidence="2">cv. Old Blush</strain>
    </source>
</reference>
<gene>
    <name evidence="1" type="ORF">RchiOBHm_Chr2g0097901</name>
</gene>
<proteinExistence type="predicted"/>
<accession>A0A2P6RLI9</accession>
<organism evidence="1 2">
    <name type="scientific">Rosa chinensis</name>
    <name type="common">China rose</name>
    <dbReference type="NCBI Taxonomy" id="74649"/>
    <lineage>
        <taxon>Eukaryota</taxon>
        <taxon>Viridiplantae</taxon>
        <taxon>Streptophyta</taxon>
        <taxon>Embryophyta</taxon>
        <taxon>Tracheophyta</taxon>
        <taxon>Spermatophyta</taxon>
        <taxon>Magnoliopsida</taxon>
        <taxon>eudicotyledons</taxon>
        <taxon>Gunneridae</taxon>
        <taxon>Pentapetalae</taxon>
        <taxon>rosids</taxon>
        <taxon>fabids</taxon>
        <taxon>Rosales</taxon>
        <taxon>Rosaceae</taxon>
        <taxon>Rosoideae</taxon>
        <taxon>Rosoideae incertae sedis</taxon>
        <taxon>Rosa</taxon>
    </lineage>
</organism>